<evidence type="ECO:0000259" key="3">
    <source>
        <dbReference type="Pfam" id="PF12222"/>
    </source>
</evidence>
<feature type="signal peptide" evidence="2">
    <location>
        <begin position="1"/>
        <end position="22"/>
    </location>
</feature>
<feature type="chain" id="PRO_5025494294" description="Peptide N-acetyl-beta-D-glucosaminyl asparaginase amidase A N-terminal domain-containing protein" evidence="2">
    <location>
        <begin position="23"/>
        <end position="672"/>
    </location>
</feature>
<dbReference type="Proteomes" id="UP000800092">
    <property type="component" value="Unassembled WGS sequence"/>
</dbReference>
<dbReference type="OrthoDB" id="1612078at2759"/>
<dbReference type="InterPro" id="IPR056948">
    <property type="entry name" value="PNGaseA_N"/>
</dbReference>
<accession>A0A6A6HBD1</accession>
<evidence type="ECO:0000313" key="4">
    <source>
        <dbReference type="EMBL" id="KAF2235149.1"/>
    </source>
</evidence>
<evidence type="ECO:0000313" key="5">
    <source>
        <dbReference type="Proteomes" id="UP000800092"/>
    </source>
</evidence>
<keyword evidence="2" id="KW-0732">Signal</keyword>
<dbReference type="PANTHER" id="PTHR31104">
    <property type="entry name" value="PEPTIDE-N4-(N-ACETYL-BETA-GLUCOSAMINYL)ASPARAGINE AMIDASE A PROTEIN"/>
    <property type="match status" value="1"/>
</dbReference>
<keyword evidence="5" id="KW-1185">Reference proteome</keyword>
<gene>
    <name evidence="4" type="ORF">EV356DRAFT_445452</name>
</gene>
<feature type="domain" description="Peptide N-acetyl-beta-D-glucosaminyl asparaginase amidase A N-terminal" evidence="3">
    <location>
        <begin position="84"/>
        <end position="401"/>
    </location>
</feature>
<dbReference type="EMBL" id="ML991793">
    <property type="protein sequence ID" value="KAF2235149.1"/>
    <property type="molecule type" value="Genomic_DNA"/>
</dbReference>
<name>A0A6A6HBD1_VIRVR</name>
<sequence length="672" mass="72401">MGLQRFAWVAVITIGFAVSSLAIDSTSTSIVPHLSSHTLQKHDVDLTAPLLQDFQVYPPVLIASSNGSLSLTDGSSTTTDVAPVSNATSCQEVLMVYSFANSYGAPFVGNYTPPSCSFNRITLNFTVTSAGRQFDRLGTLYFGDTEIWRTSTAEPTSIGIRWTYLKDVTNYLTLFQQQQKIIFDLGNLINNIYTAPYNATLTASFFTAGDSDPPADLIFPVSARQSASNAPSVFTFPVDNATNTLTLPQNIRRAVFTIAACGQAEEEFWWSNVLSSDTQTFPQTGALYGFSPFRELQLFIDGMLAGVAWPFPIIFTGGVVPGLWRPIVGIDAFDLREDEIDITPFLPLLCDGAAHSFEIRVSGINDTGNGTGVLAETVGSNWPVTGKIFLWLDPEGSVTTGSGPLATTPDPVFQLSSSVGKLPNGTNETLTYQVNAQRSISFVSTINTANGSQTASWSQNLTYSNFGNFTAAGNTQVNNQSTSGEDLSSLNYSRSLNYPLYAFSVYGTVRDNITIFANVLRGRDVQTIGQAVFPTGLESFEPVEAVQNQYPAFQGSLLQTTQNGTATYFSNQTSNTSFSFGTTVQDMVFAGVVTSDSGNAESPPQVVSTSELFRRHVEADNSTVIEDDETVIGHSIRPAHFNSPSMNDFAGSGTRSMLGRGPPGSKAASRRK</sequence>
<organism evidence="4 5">
    <name type="scientific">Viridothelium virens</name>
    <name type="common">Speckled blister lichen</name>
    <name type="synonym">Trypethelium virens</name>
    <dbReference type="NCBI Taxonomy" id="1048519"/>
    <lineage>
        <taxon>Eukaryota</taxon>
        <taxon>Fungi</taxon>
        <taxon>Dikarya</taxon>
        <taxon>Ascomycota</taxon>
        <taxon>Pezizomycotina</taxon>
        <taxon>Dothideomycetes</taxon>
        <taxon>Dothideomycetes incertae sedis</taxon>
        <taxon>Trypetheliales</taxon>
        <taxon>Trypetheliaceae</taxon>
        <taxon>Viridothelium</taxon>
    </lineage>
</organism>
<dbReference type="Pfam" id="PF25156">
    <property type="entry name" value="PNGase_A_C"/>
    <property type="match status" value="1"/>
</dbReference>
<reference evidence="4" key="1">
    <citation type="journal article" date="2020" name="Stud. Mycol.">
        <title>101 Dothideomycetes genomes: a test case for predicting lifestyles and emergence of pathogens.</title>
        <authorList>
            <person name="Haridas S."/>
            <person name="Albert R."/>
            <person name="Binder M."/>
            <person name="Bloem J."/>
            <person name="Labutti K."/>
            <person name="Salamov A."/>
            <person name="Andreopoulos B."/>
            <person name="Baker S."/>
            <person name="Barry K."/>
            <person name="Bills G."/>
            <person name="Bluhm B."/>
            <person name="Cannon C."/>
            <person name="Castanera R."/>
            <person name="Culley D."/>
            <person name="Daum C."/>
            <person name="Ezra D."/>
            <person name="Gonzalez J."/>
            <person name="Henrissat B."/>
            <person name="Kuo A."/>
            <person name="Liang C."/>
            <person name="Lipzen A."/>
            <person name="Lutzoni F."/>
            <person name="Magnuson J."/>
            <person name="Mondo S."/>
            <person name="Nolan M."/>
            <person name="Ohm R."/>
            <person name="Pangilinan J."/>
            <person name="Park H.-J."/>
            <person name="Ramirez L."/>
            <person name="Alfaro M."/>
            <person name="Sun H."/>
            <person name="Tritt A."/>
            <person name="Yoshinaga Y."/>
            <person name="Zwiers L.-H."/>
            <person name="Turgeon B."/>
            <person name="Goodwin S."/>
            <person name="Spatafora J."/>
            <person name="Crous P."/>
            <person name="Grigoriev I."/>
        </authorList>
    </citation>
    <scope>NUCLEOTIDE SEQUENCE</scope>
    <source>
        <strain evidence="4">Tuck. ex Michener</strain>
    </source>
</reference>
<dbReference type="InterPro" id="IPR021102">
    <property type="entry name" value="PNGase_A"/>
</dbReference>
<dbReference type="Pfam" id="PF12222">
    <property type="entry name" value="PNGaseA"/>
    <property type="match status" value="1"/>
</dbReference>
<proteinExistence type="predicted"/>
<evidence type="ECO:0000256" key="2">
    <source>
        <dbReference type="SAM" id="SignalP"/>
    </source>
</evidence>
<protein>
    <recommendedName>
        <fullName evidence="3">Peptide N-acetyl-beta-D-glucosaminyl asparaginase amidase A N-terminal domain-containing protein</fullName>
    </recommendedName>
</protein>
<evidence type="ECO:0000256" key="1">
    <source>
        <dbReference type="SAM" id="MobiDB-lite"/>
    </source>
</evidence>
<feature type="region of interest" description="Disordered" evidence="1">
    <location>
        <begin position="637"/>
        <end position="672"/>
    </location>
</feature>
<dbReference type="AlphaFoldDB" id="A0A6A6HBD1"/>